<dbReference type="Gene3D" id="3.90.220.20">
    <property type="entry name" value="DNA methylase specificity domains"/>
    <property type="match status" value="2"/>
</dbReference>
<dbReference type="GO" id="GO:0009035">
    <property type="term" value="F:type I site-specific deoxyribonuclease activity"/>
    <property type="evidence" value="ECO:0007669"/>
    <property type="project" value="UniProtKB-EC"/>
</dbReference>
<evidence type="ECO:0000256" key="3">
    <source>
        <dbReference type="ARBA" id="ARBA00023125"/>
    </source>
</evidence>
<dbReference type="GO" id="GO:0003677">
    <property type="term" value="F:DNA binding"/>
    <property type="evidence" value="ECO:0007669"/>
    <property type="project" value="UniProtKB-KW"/>
</dbReference>
<evidence type="ECO:0000313" key="6">
    <source>
        <dbReference type="Proteomes" id="UP001262767"/>
    </source>
</evidence>
<organism evidence="5 6">
    <name type="scientific">Acinetobacter lwoffii</name>
    <dbReference type="NCBI Taxonomy" id="28090"/>
    <lineage>
        <taxon>Bacteria</taxon>
        <taxon>Pseudomonadati</taxon>
        <taxon>Pseudomonadota</taxon>
        <taxon>Gammaproteobacteria</taxon>
        <taxon>Moraxellales</taxon>
        <taxon>Moraxellaceae</taxon>
        <taxon>Acinetobacter</taxon>
    </lineage>
</organism>
<evidence type="ECO:0000259" key="4">
    <source>
        <dbReference type="Pfam" id="PF01420"/>
    </source>
</evidence>
<evidence type="ECO:0000313" key="5">
    <source>
        <dbReference type="EMBL" id="MDR6630309.1"/>
    </source>
</evidence>
<name>A0AAW8LNF4_ACILW</name>
<feature type="domain" description="Type I restriction modification DNA specificity" evidence="4">
    <location>
        <begin position="249"/>
        <end position="425"/>
    </location>
</feature>
<dbReference type="EMBL" id="JAVDSC010000011">
    <property type="protein sequence ID" value="MDR6630309.1"/>
    <property type="molecule type" value="Genomic_DNA"/>
</dbReference>
<dbReference type="PANTHER" id="PTHR30408:SF12">
    <property type="entry name" value="TYPE I RESTRICTION ENZYME MJAVIII SPECIFICITY SUBUNIT"/>
    <property type="match status" value="1"/>
</dbReference>
<dbReference type="InterPro" id="IPR052021">
    <property type="entry name" value="Type-I_RS_S_subunit"/>
</dbReference>
<dbReference type="EC" id="3.1.21.3" evidence="5"/>
<comment type="similarity">
    <text evidence="1">Belongs to the type-I restriction system S methylase family.</text>
</comment>
<dbReference type="GO" id="GO:0009307">
    <property type="term" value="P:DNA restriction-modification system"/>
    <property type="evidence" value="ECO:0007669"/>
    <property type="project" value="UniProtKB-KW"/>
</dbReference>
<dbReference type="Proteomes" id="UP001262767">
    <property type="component" value="Unassembled WGS sequence"/>
</dbReference>
<reference evidence="5" key="1">
    <citation type="submission" date="2023-07" db="EMBL/GenBank/DDBJ databases">
        <title>Sorghum-associated microbial communities from plants grown in Nebraska, USA.</title>
        <authorList>
            <person name="Schachtman D."/>
        </authorList>
    </citation>
    <scope>NUCLEOTIDE SEQUENCE</scope>
    <source>
        <strain evidence="5">BE44</strain>
    </source>
</reference>
<proteinExistence type="inferred from homology"/>
<evidence type="ECO:0000256" key="1">
    <source>
        <dbReference type="ARBA" id="ARBA00010923"/>
    </source>
</evidence>
<feature type="domain" description="Type I restriction modification DNA specificity" evidence="4">
    <location>
        <begin position="28"/>
        <end position="211"/>
    </location>
</feature>
<dbReference type="InterPro" id="IPR000055">
    <property type="entry name" value="Restrct_endonuc_typeI_TRD"/>
</dbReference>
<sequence length="442" mass="50938">MLNNHLLPNGEEQYFPRIRFHEFKDDLGWKVRPFKSLFTFKTTNSFSREFLNYKSGNIKNIHYGDIHTKFSTLFNIELEEVPYVNANVNLDKISPDNYCQVGDVIFADASEDLKDVGKHIEIINLNNEKVISGTHTLLARKIDNSLITGFSSYLFSSRYLRQQIQKESQGTKVLGISAGRLSGIKIYLPTSADEQRKIADFLSSLDKLIESASFKLKLYKEHRTGLLQQLFPKNGENLPKLRLGKFSQEWKDIKLSEIAKPVKKKNSTGDEIKVLSLSNEHGLVSQADYFLKKVAGDNTERYIVLKKNDFVYNDRITKNSTYGTIKRLSLYESGIVSPIYKCFRFEKNQNPVFWEYFFESKTHESEIKQIVNEGARAGRYNISIDKFLSINVMQPSSTEQEKIASCLTSLDRLISNQTNYIEQLKKHKTGLMQQLFPVVEEI</sequence>
<accession>A0AAW8LNF4</accession>
<keyword evidence="5" id="KW-0378">Hydrolase</keyword>
<protein>
    <submittedName>
        <fullName evidence="5">Type I restriction enzyme S subunit</fullName>
        <ecNumber evidence="5">3.1.21.3</ecNumber>
    </submittedName>
</protein>
<dbReference type="PANTHER" id="PTHR30408">
    <property type="entry name" value="TYPE-1 RESTRICTION ENZYME ECOKI SPECIFICITY PROTEIN"/>
    <property type="match status" value="1"/>
</dbReference>
<comment type="caution">
    <text evidence="5">The sequence shown here is derived from an EMBL/GenBank/DDBJ whole genome shotgun (WGS) entry which is preliminary data.</text>
</comment>
<gene>
    <name evidence="5" type="ORF">J2X86_002363</name>
</gene>
<keyword evidence="3" id="KW-0238">DNA-binding</keyword>
<dbReference type="InterPro" id="IPR044946">
    <property type="entry name" value="Restrct_endonuc_typeI_TRD_sf"/>
</dbReference>
<dbReference type="Pfam" id="PF01420">
    <property type="entry name" value="Methylase_S"/>
    <property type="match status" value="2"/>
</dbReference>
<dbReference type="SUPFAM" id="SSF116734">
    <property type="entry name" value="DNA methylase specificity domain"/>
    <property type="match status" value="2"/>
</dbReference>
<dbReference type="AlphaFoldDB" id="A0AAW8LNF4"/>
<evidence type="ECO:0000256" key="2">
    <source>
        <dbReference type="ARBA" id="ARBA00022747"/>
    </source>
</evidence>
<keyword evidence="2" id="KW-0680">Restriction system</keyword>
<dbReference type="RefSeq" id="WP_310077786.1">
    <property type="nucleotide sequence ID" value="NZ_JAVDSC010000011.1"/>
</dbReference>